<proteinExistence type="predicted"/>
<dbReference type="PANTHER" id="PTHR47172">
    <property type="entry name" value="OS01G0976800 PROTEIN"/>
    <property type="match status" value="1"/>
</dbReference>
<keyword evidence="1" id="KW-0479">Metal-binding</keyword>
<evidence type="ECO:0000256" key="1">
    <source>
        <dbReference type="ARBA" id="ARBA00022723"/>
    </source>
</evidence>
<evidence type="ECO:0000259" key="8">
    <source>
        <dbReference type="PROSITE" id="PS50112"/>
    </source>
</evidence>
<reference evidence="10 11" key="1">
    <citation type="journal article" date="2015" name="Fungal Genet. Biol.">
        <title>Evolution of novel wood decay mechanisms in Agaricales revealed by the genome sequences of Fistulina hepatica and Cylindrobasidium torrendii.</title>
        <authorList>
            <person name="Floudas D."/>
            <person name="Held B.W."/>
            <person name="Riley R."/>
            <person name="Nagy L.G."/>
            <person name="Koehler G."/>
            <person name="Ransdell A.S."/>
            <person name="Younus H."/>
            <person name="Chow J."/>
            <person name="Chiniquy J."/>
            <person name="Lipzen A."/>
            <person name="Tritt A."/>
            <person name="Sun H."/>
            <person name="Haridas S."/>
            <person name="LaButti K."/>
            <person name="Ohm R.A."/>
            <person name="Kues U."/>
            <person name="Blanchette R.A."/>
            <person name="Grigoriev I.V."/>
            <person name="Minto R.E."/>
            <person name="Hibbett D.S."/>
        </authorList>
    </citation>
    <scope>NUCLEOTIDE SEQUENCE [LARGE SCALE GENOMIC DNA]</scope>
    <source>
        <strain evidence="10 11">FP15055 ss-10</strain>
    </source>
</reference>
<dbReference type="PANTHER" id="PTHR47172:SF24">
    <property type="entry name" value="GATA ZINC FINGER DOMAIN-CONTAINING PROTEIN 14-RELATED"/>
    <property type="match status" value="1"/>
</dbReference>
<dbReference type="SUPFAM" id="SSF57716">
    <property type="entry name" value="Glucocorticoid receptor-like (DNA-binding domain)"/>
    <property type="match status" value="1"/>
</dbReference>
<accession>A0A0D7BLK5</accession>
<evidence type="ECO:0000256" key="4">
    <source>
        <dbReference type="ARBA" id="ARBA00023015"/>
    </source>
</evidence>
<dbReference type="InterPro" id="IPR013088">
    <property type="entry name" value="Znf_NHR/GATA"/>
</dbReference>
<evidence type="ECO:0000313" key="10">
    <source>
        <dbReference type="EMBL" id="KIY71024.1"/>
    </source>
</evidence>
<dbReference type="SMART" id="SM00091">
    <property type="entry name" value="PAS"/>
    <property type="match status" value="1"/>
</dbReference>
<dbReference type="PROSITE" id="PS50112">
    <property type="entry name" value="PAS"/>
    <property type="match status" value="1"/>
</dbReference>
<keyword evidence="2 6" id="KW-0863">Zinc-finger</keyword>
<dbReference type="GO" id="GO:0008270">
    <property type="term" value="F:zinc ion binding"/>
    <property type="evidence" value="ECO:0007669"/>
    <property type="project" value="UniProtKB-KW"/>
</dbReference>
<dbReference type="Pfam" id="PF00989">
    <property type="entry name" value="PAS"/>
    <property type="match status" value="1"/>
</dbReference>
<dbReference type="SUPFAM" id="SSF55785">
    <property type="entry name" value="PYP-like sensor domain (PAS domain)"/>
    <property type="match status" value="1"/>
</dbReference>
<evidence type="ECO:0000256" key="6">
    <source>
        <dbReference type="PROSITE-ProRule" id="PRU00094"/>
    </source>
</evidence>
<feature type="domain" description="GATA-type" evidence="9">
    <location>
        <begin position="235"/>
        <end position="268"/>
    </location>
</feature>
<evidence type="ECO:0000259" key="9">
    <source>
        <dbReference type="PROSITE" id="PS50114"/>
    </source>
</evidence>
<evidence type="ECO:0000313" key="11">
    <source>
        <dbReference type="Proteomes" id="UP000054007"/>
    </source>
</evidence>
<dbReference type="InterPro" id="IPR035965">
    <property type="entry name" value="PAS-like_dom_sf"/>
</dbReference>
<dbReference type="PROSITE" id="PS00344">
    <property type="entry name" value="GATA_ZN_FINGER_1"/>
    <property type="match status" value="1"/>
</dbReference>
<dbReference type="Gene3D" id="3.30.50.10">
    <property type="entry name" value="Erythroid Transcription Factor GATA-1, subunit A"/>
    <property type="match status" value="1"/>
</dbReference>
<evidence type="ECO:0000256" key="5">
    <source>
        <dbReference type="ARBA" id="ARBA00023163"/>
    </source>
</evidence>
<dbReference type="Proteomes" id="UP000054007">
    <property type="component" value="Unassembled WGS sequence"/>
</dbReference>
<keyword evidence="5" id="KW-0804">Transcription</keyword>
<sequence length="292" mass="32630">MATTTRDSAAPIFEFTKRKRWADILITELADTIIYALSPDGNILFCSSAVTELLGWRDTELVNKPFEDFVFSEDWVNFRTSFERGQEFLLYCRLKTKEPIYPNEVLFEIKARPSTRSSCFFAMARPYPSRNTAALNTFLSLKIENWRLQQKLHDLSGRPTFPKLRVDEPQTMGNRFALGGAHSLFTPSSLIPGYDDSQSPMRSTFDTGAVFGTAPTADHDDEDGGRKKKVKKTHTTDQHVCVTCGRTDSPEWRKGPLGPKTLCNACGLRWAKSQRKTDVPDGGGGGGGIDTT</sequence>
<dbReference type="InterPro" id="IPR013767">
    <property type="entry name" value="PAS_fold"/>
</dbReference>
<keyword evidence="11" id="KW-1185">Reference proteome</keyword>
<dbReference type="OrthoDB" id="2162994at2759"/>
<gene>
    <name evidence="10" type="ORF">CYLTODRAFT_419169</name>
</gene>
<dbReference type="GO" id="GO:0006355">
    <property type="term" value="P:regulation of DNA-templated transcription"/>
    <property type="evidence" value="ECO:0007669"/>
    <property type="project" value="InterPro"/>
</dbReference>
<dbReference type="Pfam" id="PF00320">
    <property type="entry name" value="GATA"/>
    <property type="match status" value="1"/>
</dbReference>
<feature type="region of interest" description="Disordered" evidence="7">
    <location>
        <begin position="212"/>
        <end position="233"/>
    </location>
</feature>
<dbReference type="EMBL" id="KN880459">
    <property type="protein sequence ID" value="KIY71024.1"/>
    <property type="molecule type" value="Genomic_DNA"/>
</dbReference>
<dbReference type="NCBIfam" id="TIGR00229">
    <property type="entry name" value="sensory_box"/>
    <property type="match status" value="1"/>
</dbReference>
<protein>
    <recommendedName>
        <fullName evidence="12">GATA-domain-containing protein</fullName>
    </recommendedName>
</protein>
<dbReference type="InterPro" id="IPR000679">
    <property type="entry name" value="Znf_GATA"/>
</dbReference>
<evidence type="ECO:0008006" key="12">
    <source>
        <dbReference type="Google" id="ProtNLM"/>
    </source>
</evidence>
<dbReference type="PROSITE" id="PS50114">
    <property type="entry name" value="GATA_ZN_FINGER_2"/>
    <property type="match status" value="1"/>
</dbReference>
<evidence type="ECO:0000256" key="2">
    <source>
        <dbReference type="ARBA" id="ARBA00022771"/>
    </source>
</evidence>
<dbReference type="GO" id="GO:0043565">
    <property type="term" value="F:sequence-specific DNA binding"/>
    <property type="evidence" value="ECO:0007669"/>
    <property type="project" value="InterPro"/>
</dbReference>
<evidence type="ECO:0000256" key="7">
    <source>
        <dbReference type="SAM" id="MobiDB-lite"/>
    </source>
</evidence>
<keyword evidence="3" id="KW-0862">Zinc</keyword>
<dbReference type="SMART" id="SM00401">
    <property type="entry name" value="ZnF_GATA"/>
    <property type="match status" value="1"/>
</dbReference>
<dbReference type="AlphaFoldDB" id="A0A0D7BLK5"/>
<dbReference type="Gene3D" id="3.30.450.20">
    <property type="entry name" value="PAS domain"/>
    <property type="match status" value="1"/>
</dbReference>
<dbReference type="InterPro" id="IPR000014">
    <property type="entry name" value="PAS"/>
</dbReference>
<evidence type="ECO:0000256" key="3">
    <source>
        <dbReference type="ARBA" id="ARBA00022833"/>
    </source>
</evidence>
<dbReference type="CDD" id="cd00202">
    <property type="entry name" value="ZnF_GATA"/>
    <property type="match status" value="1"/>
</dbReference>
<keyword evidence="4" id="KW-0805">Transcription regulation</keyword>
<feature type="domain" description="PAS" evidence="8">
    <location>
        <begin position="26"/>
        <end position="74"/>
    </location>
</feature>
<dbReference type="CDD" id="cd00130">
    <property type="entry name" value="PAS"/>
    <property type="match status" value="1"/>
</dbReference>
<name>A0A0D7BLK5_9AGAR</name>
<organism evidence="10 11">
    <name type="scientific">Cylindrobasidium torrendii FP15055 ss-10</name>
    <dbReference type="NCBI Taxonomy" id="1314674"/>
    <lineage>
        <taxon>Eukaryota</taxon>
        <taxon>Fungi</taxon>
        <taxon>Dikarya</taxon>
        <taxon>Basidiomycota</taxon>
        <taxon>Agaricomycotina</taxon>
        <taxon>Agaricomycetes</taxon>
        <taxon>Agaricomycetidae</taxon>
        <taxon>Agaricales</taxon>
        <taxon>Marasmiineae</taxon>
        <taxon>Physalacriaceae</taxon>
        <taxon>Cylindrobasidium</taxon>
    </lineage>
</organism>
<dbReference type="STRING" id="1314674.A0A0D7BLK5"/>